<sequence length="154" mass="16688">MVSSMHSFQPCASKQNLAAPVLLKETGGSWKKSPVNTNWIPPNGLLLPRICFAISFSLSKKIESIIDSSSMIKTRVPFQRSTTALLLLILPTSLCTGSDPSPIPENRFKVVPSMLVAASPVDAVTAIVLEPYRFLSLLISSRSRNDLPVPAEPV</sequence>
<name>A0A9P8T5I3_9ASCO</name>
<dbReference type="Proteomes" id="UP000769157">
    <property type="component" value="Unassembled WGS sequence"/>
</dbReference>
<reference evidence="1" key="2">
    <citation type="submission" date="2021-01" db="EMBL/GenBank/DDBJ databases">
        <authorList>
            <person name="Schikora-Tamarit M.A."/>
        </authorList>
    </citation>
    <scope>NUCLEOTIDE SEQUENCE</scope>
    <source>
        <strain evidence="1">CBS6075</strain>
    </source>
</reference>
<organism evidence="1 2">
    <name type="scientific">Ogataea philodendri</name>
    <dbReference type="NCBI Taxonomy" id="1378263"/>
    <lineage>
        <taxon>Eukaryota</taxon>
        <taxon>Fungi</taxon>
        <taxon>Dikarya</taxon>
        <taxon>Ascomycota</taxon>
        <taxon>Saccharomycotina</taxon>
        <taxon>Pichiomycetes</taxon>
        <taxon>Pichiales</taxon>
        <taxon>Pichiaceae</taxon>
        <taxon>Ogataea</taxon>
    </lineage>
</organism>
<keyword evidence="2" id="KW-1185">Reference proteome</keyword>
<dbReference type="GeneID" id="70236473"/>
<evidence type="ECO:0000313" key="1">
    <source>
        <dbReference type="EMBL" id="KAH3666319.1"/>
    </source>
</evidence>
<dbReference type="AlphaFoldDB" id="A0A9P8T5I3"/>
<dbReference type="EMBL" id="JAEUBE010000295">
    <property type="protein sequence ID" value="KAH3666319.1"/>
    <property type="molecule type" value="Genomic_DNA"/>
</dbReference>
<protein>
    <submittedName>
        <fullName evidence="1">Uncharacterized protein</fullName>
    </submittedName>
</protein>
<dbReference type="OrthoDB" id="3722922at2759"/>
<accession>A0A9P8T5I3</accession>
<comment type="caution">
    <text evidence="1">The sequence shown here is derived from an EMBL/GenBank/DDBJ whole genome shotgun (WGS) entry which is preliminary data.</text>
</comment>
<dbReference type="RefSeq" id="XP_046061523.1">
    <property type="nucleotide sequence ID" value="XM_046205595.1"/>
</dbReference>
<evidence type="ECO:0000313" key="2">
    <source>
        <dbReference type="Proteomes" id="UP000769157"/>
    </source>
</evidence>
<gene>
    <name evidence="1" type="ORF">OGAPHI_004508</name>
</gene>
<proteinExistence type="predicted"/>
<reference evidence="1" key="1">
    <citation type="journal article" date="2021" name="Open Biol.">
        <title>Shared evolutionary footprints suggest mitochondrial oxidative damage underlies multiple complex I losses in fungi.</title>
        <authorList>
            <person name="Schikora-Tamarit M.A."/>
            <person name="Marcet-Houben M."/>
            <person name="Nosek J."/>
            <person name="Gabaldon T."/>
        </authorList>
    </citation>
    <scope>NUCLEOTIDE SEQUENCE</scope>
    <source>
        <strain evidence="1">CBS6075</strain>
    </source>
</reference>